<dbReference type="GO" id="GO:0006508">
    <property type="term" value="P:proteolysis"/>
    <property type="evidence" value="ECO:0007669"/>
    <property type="project" value="UniProtKB-KW"/>
</dbReference>
<feature type="compositionally biased region" description="Low complexity" evidence="5">
    <location>
        <begin position="842"/>
        <end position="853"/>
    </location>
</feature>
<dbReference type="InterPro" id="IPR001878">
    <property type="entry name" value="Znf_CCHC"/>
</dbReference>
<dbReference type="GO" id="GO:0003677">
    <property type="term" value="F:DNA binding"/>
    <property type="evidence" value="ECO:0007669"/>
    <property type="project" value="UniProtKB-KW"/>
</dbReference>
<feature type="region of interest" description="Disordered" evidence="5">
    <location>
        <begin position="823"/>
        <end position="853"/>
    </location>
</feature>
<feature type="compositionally biased region" description="Basic residues" evidence="5">
    <location>
        <begin position="762"/>
        <end position="778"/>
    </location>
</feature>
<dbReference type="InterPro" id="IPR021109">
    <property type="entry name" value="Peptidase_aspartic_dom_sf"/>
</dbReference>
<dbReference type="GO" id="GO:0004190">
    <property type="term" value="F:aspartic-type endopeptidase activity"/>
    <property type="evidence" value="ECO:0007669"/>
    <property type="project" value="UniProtKB-KW"/>
</dbReference>
<feature type="region of interest" description="Disordered" evidence="5">
    <location>
        <begin position="748"/>
        <end position="785"/>
    </location>
</feature>
<evidence type="ECO:0000256" key="5">
    <source>
        <dbReference type="SAM" id="MobiDB-lite"/>
    </source>
</evidence>
<dbReference type="Gene3D" id="3.30.70.270">
    <property type="match status" value="2"/>
</dbReference>
<dbReference type="Gene3D" id="3.10.10.10">
    <property type="entry name" value="HIV Type 1 Reverse Transcriptase, subunit A, domain 1"/>
    <property type="match status" value="1"/>
</dbReference>
<evidence type="ECO:0000259" key="6">
    <source>
        <dbReference type="PROSITE" id="PS50158"/>
    </source>
</evidence>
<keyword evidence="4" id="KW-0862">Zinc</keyword>
<dbReference type="CDD" id="cd01647">
    <property type="entry name" value="RT_LTR"/>
    <property type="match status" value="1"/>
</dbReference>
<sequence>MAGRPCRNTGNKSNPPNEKADEVTRQLNIALPNLLTQLVQDLRGNRANQREKLKSEFWNNKMVGSDINGYTARFHELASCLTTDGIKDGIFKKKENARNKRRQRQYAGQHPKCAKYHFHYLGNCLVCRRCNQVGHCTRYYTSRAANERPRPTCFECGDPSHFRRNCPRMNRAATSGGNRPNLVLAIKGNTNQGNNMNQAQGYEIEIASGVKVETNKIIQGCRLEIEGHKFIIDLIPFGYVSFDVIVGMDWLSKMRAKIVCFEKIVQILLSNGDILEVHRERPKRNLKQLKTMKVNEPKLKDIPVVRKFPGVFLKNLSGLSPSRKVEFCIDLIHRAMLVAKSPYRLAPTKMQELSNQLKELQEKDYREVNKLTIKNRYPLPRIKDLFDQLQGSWYFSKLDLRLDYHELREHEEDIPKTTFRTRSYLDKFVIVFIDDILIYSKSKEEHEVHLKLILELLEKEKLFGNFLKRFIANFSKIAKPLIPLTQKNKMFEWGDEHDIAFQTLKDMLCDAPILALPEGTYDFVVYCDASNQSFCCVMMQRNKQSLQKALGTRLDLGTAYLFETDGQRPFEIVKRVGPVAYRLCLPQELVGVHDMFHVSNLKKCLADVNFHVLLKEVKIDDKLYFVEEPMEIMDRKVKKLNRSRIPIVKVRWNSQRGPVAVEINVVVLLPLLNFSIDTPIFDPVLGGNPQVEFLALLVLGGFQLERYSPLAQPRLTVNPQMVHPLILKGKTQSLVAKNTDISKTIGSRNSNMMNKNNGVCRQHFKPRSSKKRKFKTRTKPPSLTPYVLPTKKECDILFQPMFDEYFNPPPSVASLVLTVVTPEPADPTGTPSSTTIDQDAPSLSTSQTSQETQSPVLPFGFEEQFYDIKEVYISQPDGFVDQDNPNHVYKLKKALYGLKQALRAWLRDEAVYFHLIYFCHQSDFPVKKRACFLSHSPVDLAAPLHIFETIESSHKTPLERHEEHINTILNHLDELPLECIEEMEDKIRGLGNGLVITQRDFDILETELEEAHTQIARLQKNQMGHDDEVVLARVRISTLEMIIEDIQVRHRSDIRSLLEAIRQLKNNK</sequence>
<dbReference type="InterPro" id="IPR013103">
    <property type="entry name" value="RVT_2"/>
</dbReference>
<proteinExistence type="predicted"/>
<dbReference type="Pfam" id="PF07727">
    <property type="entry name" value="RVT_2"/>
    <property type="match status" value="1"/>
</dbReference>
<dbReference type="InterPro" id="IPR041577">
    <property type="entry name" value="RT_RNaseH_2"/>
</dbReference>
<keyword evidence="4" id="KW-0479">Metal-binding</keyword>
<dbReference type="InterPro" id="IPR043128">
    <property type="entry name" value="Rev_trsase/Diguanyl_cyclase"/>
</dbReference>
<feature type="domain" description="CCHC-type" evidence="6">
    <location>
        <begin position="153"/>
        <end position="168"/>
    </location>
</feature>
<dbReference type="Pfam" id="PF17919">
    <property type="entry name" value="RT_RNaseH_2"/>
    <property type="match status" value="1"/>
</dbReference>
<dbReference type="InterPro" id="IPR043502">
    <property type="entry name" value="DNA/RNA_pol_sf"/>
</dbReference>
<comment type="caution">
    <text evidence="7">The sequence shown here is derived from an EMBL/GenBank/DDBJ whole genome shotgun (WGS) entry which is preliminary data.</text>
</comment>
<organism evidence="7">
    <name type="scientific">Tanacetum cinerariifolium</name>
    <name type="common">Dalmatian daisy</name>
    <name type="synonym">Chrysanthemum cinerariifolium</name>
    <dbReference type="NCBI Taxonomy" id="118510"/>
    <lineage>
        <taxon>Eukaryota</taxon>
        <taxon>Viridiplantae</taxon>
        <taxon>Streptophyta</taxon>
        <taxon>Embryophyta</taxon>
        <taxon>Tracheophyta</taxon>
        <taxon>Spermatophyta</taxon>
        <taxon>Magnoliopsida</taxon>
        <taxon>eudicotyledons</taxon>
        <taxon>Gunneridae</taxon>
        <taxon>Pentapetalae</taxon>
        <taxon>asterids</taxon>
        <taxon>campanulids</taxon>
        <taxon>Asterales</taxon>
        <taxon>Asteraceae</taxon>
        <taxon>Asteroideae</taxon>
        <taxon>Anthemideae</taxon>
        <taxon>Anthemidinae</taxon>
        <taxon>Tanacetum</taxon>
    </lineage>
</organism>
<dbReference type="PANTHER" id="PTHR24559:SF444">
    <property type="entry name" value="REVERSE TRANSCRIPTASE DOMAIN-CONTAINING PROTEIN"/>
    <property type="match status" value="1"/>
</dbReference>
<evidence type="ECO:0000256" key="1">
    <source>
        <dbReference type="ARBA" id="ARBA00022670"/>
    </source>
</evidence>
<dbReference type="EMBL" id="BKCJ010002241">
    <property type="protein sequence ID" value="GEU47230.1"/>
    <property type="molecule type" value="Genomic_DNA"/>
</dbReference>
<dbReference type="PROSITE" id="PS50158">
    <property type="entry name" value="ZF_CCHC"/>
    <property type="match status" value="1"/>
</dbReference>
<feature type="compositionally biased region" description="Polar residues" evidence="5">
    <location>
        <begin position="748"/>
        <end position="759"/>
    </location>
</feature>
<protein>
    <recommendedName>
        <fullName evidence="6">CCHC-type domain-containing protein</fullName>
    </recommendedName>
</protein>
<dbReference type="GO" id="GO:0008270">
    <property type="term" value="F:zinc ion binding"/>
    <property type="evidence" value="ECO:0007669"/>
    <property type="project" value="UniProtKB-KW"/>
</dbReference>
<reference evidence="7" key="1">
    <citation type="journal article" date="2019" name="Sci. Rep.">
        <title>Draft genome of Tanacetum cinerariifolium, the natural source of mosquito coil.</title>
        <authorList>
            <person name="Yamashiro T."/>
            <person name="Shiraishi A."/>
            <person name="Satake H."/>
            <person name="Nakayama K."/>
        </authorList>
    </citation>
    <scope>NUCLEOTIDE SEQUENCE</scope>
</reference>
<evidence type="ECO:0000256" key="3">
    <source>
        <dbReference type="ARBA" id="ARBA00023125"/>
    </source>
</evidence>
<keyword evidence="4" id="KW-0863">Zinc-finger</keyword>
<accession>A0A6L2KER4</accession>
<gene>
    <name evidence="7" type="ORF">Tci_019208</name>
</gene>
<dbReference type="InterPro" id="IPR053134">
    <property type="entry name" value="RNA-dir_DNA_polymerase"/>
</dbReference>
<dbReference type="Gene3D" id="2.40.70.10">
    <property type="entry name" value="Acid Proteases"/>
    <property type="match status" value="1"/>
</dbReference>
<keyword evidence="2" id="KW-0064">Aspartyl protease</keyword>
<dbReference type="InterPro" id="IPR036875">
    <property type="entry name" value="Znf_CCHC_sf"/>
</dbReference>
<keyword evidence="1" id="KW-0645">Protease</keyword>
<dbReference type="SUPFAM" id="SSF56672">
    <property type="entry name" value="DNA/RNA polymerases"/>
    <property type="match status" value="1"/>
</dbReference>
<evidence type="ECO:0000256" key="2">
    <source>
        <dbReference type="ARBA" id="ARBA00022750"/>
    </source>
</evidence>
<keyword evidence="2" id="KW-0378">Hydrolase</keyword>
<dbReference type="SUPFAM" id="SSF57756">
    <property type="entry name" value="Retrovirus zinc finger-like domains"/>
    <property type="match status" value="1"/>
</dbReference>
<dbReference type="SMART" id="SM00343">
    <property type="entry name" value="ZnF_C2HC"/>
    <property type="match status" value="2"/>
</dbReference>
<dbReference type="InterPro" id="IPR056924">
    <property type="entry name" value="SH3_Tf2-1"/>
</dbReference>
<keyword evidence="3" id="KW-0238">DNA-binding</keyword>
<name>A0A6L2KER4_TANCI</name>
<dbReference type="Pfam" id="PF08284">
    <property type="entry name" value="RVP_2"/>
    <property type="match status" value="1"/>
</dbReference>
<dbReference type="PANTHER" id="PTHR24559">
    <property type="entry name" value="TRANSPOSON TY3-I GAG-POL POLYPROTEIN"/>
    <property type="match status" value="1"/>
</dbReference>
<evidence type="ECO:0000313" key="7">
    <source>
        <dbReference type="EMBL" id="GEU47230.1"/>
    </source>
</evidence>
<dbReference type="Gene3D" id="4.10.60.10">
    <property type="entry name" value="Zinc finger, CCHC-type"/>
    <property type="match status" value="1"/>
</dbReference>
<evidence type="ECO:0000256" key="4">
    <source>
        <dbReference type="PROSITE-ProRule" id="PRU00047"/>
    </source>
</evidence>
<dbReference type="Pfam" id="PF24626">
    <property type="entry name" value="SH3_Tf2-1"/>
    <property type="match status" value="1"/>
</dbReference>
<feature type="region of interest" description="Disordered" evidence="5">
    <location>
        <begin position="1"/>
        <end position="21"/>
    </location>
</feature>
<dbReference type="AlphaFoldDB" id="A0A6L2KER4"/>